<protein>
    <submittedName>
        <fullName evidence="2">Uncharacterized protein</fullName>
    </submittedName>
</protein>
<evidence type="ECO:0000313" key="2">
    <source>
        <dbReference type="EMBL" id="MFC0626747.1"/>
    </source>
</evidence>
<feature type="region of interest" description="Disordered" evidence="1">
    <location>
        <begin position="46"/>
        <end position="66"/>
    </location>
</feature>
<dbReference type="Proteomes" id="UP001589890">
    <property type="component" value="Unassembled WGS sequence"/>
</dbReference>
<organism evidence="2 3">
    <name type="scientific">Kribbella deserti</name>
    <dbReference type="NCBI Taxonomy" id="1926257"/>
    <lineage>
        <taxon>Bacteria</taxon>
        <taxon>Bacillati</taxon>
        <taxon>Actinomycetota</taxon>
        <taxon>Actinomycetes</taxon>
        <taxon>Propionibacteriales</taxon>
        <taxon>Kribbellaceae</taxon>
        <taxon>Kribbella</taxon>
    </lineage>
</organism>
<name>A0ABV6QSP0_9ACTN</name>
<reference evidence="2 3" key="1">
    <citation type="submission" date="2024-09" db="EMBL/GenBank/DDBJ databases">
        <authorList>
            <person name="Sun Q."/>
            <person name="Mori K."/>
        </authorList>
    </citation>
    <scope>NUCLEOTIDE SEQUENCE [LARGE SCALE GENOMIC DNA]</scope>
    <source>
        <strain evidence="2 3">CGMCC 1.15906</strain>
    </source>
</reference>
<dbReference type="RefSeq" id="WP_380050711.1">
    <property type="nucleotide sequence ID" value="NZ_JBHLTC010000029.1"/>
</dbReference>
<sequence>MYWFLLFLGVAVVWAIVLFLLARKLWGQSKALAREVGAAQAKLEAAQRAPADSAMEDAEAKVGSRA</sequence>
<accession>A0ABV6QSP0</accession>
<keyword evidence="3" id="KW-1185">Reference proteome</keyword>
<comment type="caution">
    <text evidence="2">The sequence shown here is derived from an EMBL/GenBank/DDBJ whole genome shotgun (WGS) entry which is preliminary data.</text>
</comment>
<dbReference type="EMBL" id="JBHLTC010000029">
    <property type="protein sequence ID" value="MFC0626747.1"/>
    <property type="molecule type" value="Genomic_DNA"/>
</dbReference>
<evidence type="ECO:0000313" key="3">
    <source>
        <dbReference type="Proteomes" id="UP001589890"/>
    </source>
</evidence>
<gene>
    <name evidence="2" type="ORF">ACFFGN_21885</name>
</gene>
<evidence type="ECO:0000256" key="1">
    <source>
        <dbReference type="SAM" id="MobiDB-lite"/>
    </source>
</evidence>
<proteinExistence type="predicted"/>